<dbReference type="PANTHER" id="PTHR14440">
    <property type="entry name" value="DNA-DIRECTED RNA POLYMERASE I SUBUNIT RPA49"/>
    <property type="match status" value="1"/>
</dbReference>
<evidence type="ECO:0000256" key="6">
    <source>
        <dbReference type="SAM" id="MobiDB-lite"/>
    </source>
</evidence>
<dbReference type="InterPro" id="IPR009668">
    <property type="entry name" value="RNA_pol-assoc_fac_A49-like"/>
</dbReference>
<feature type="region of interest" description="Disordered" evidence="6">
    <location>
        <begin position="1"/>
        <end position="25"/>
    </location>
</feature>
<evidence type="ECO:0000256" key="4">
    <source>
        <dbReference type="ARBA" id="ARBA00023163"/>
    </source>
</evidence>
<reference evidence="7" key="1">
    <citation type="journal article" date="2020" name="New Phytol.">
        <title>Comparative genomics reveals dynamic genome evolution in host specialist ectomycorrhizal fungi.</title>
        <authorList>
            <person name="Lofgren L.A."/>
            <person name="Nguyen N.H."/>
            <person name="Vilgalys R."/>
            <person name="Ruytinx J."/>
            <person name="Liao H.L."/>
            <person name="Branco S."/>
            <person name="Kuo A."/>
            <person name="LaButti K."/>
            <person name="Lipzen A."/>
            <person name="Andreopoulos W."/>
            <person name="Pangilinan J."/>
            <person name="Riley R."/>
            <person name="Hundley H."/>
            <person name="Na H."/>
            <person name="Barry K."/>
            <person name="Grigoriev I.V."/>
            <person name="Stajich J.E."/>
            <person name="Kennedy P.G."/>
        </authorList>
    </citation>
    <scope>NUCLEOTIDE SEQUENCE</scope>
    <source>
        <strain evidence="7">S12</strain>
    </source>
</reference>
<dbReference type="RefSeq" id="XP_041154643.1">
    <property type="nucleotide sequence ID" value="XM_041309459.1"/>
</dbReference>
<proteinExistence type="inferred from homology"/>
<keyword evidence="3" id="KW-0240">DNA-directed RNA polymerase</keyword>
<evidence type="ECO:0000256" key="1">
    <source>
        <dbReference type="ARBA" id="ARBA00004604"/>
    </source>
</evidence>
<keyword evidence="4" id="KW-0804">Transcription</keyword>
<evidence type="ECO:0000313" key="7">
    <source>
        <dbReference type="EMBL" id="KAG1787285.1"/>
    </source>
</evidence>
<comment type="similarity">
    <text evidence="2">Belongs to the eukaryotic RPA49/POLR1E RNA polymerase subunit family.</text>
</comment>
<accession>A0A9P7AFB5</accession>
<evidence type="ECO:0000256" key="2">
    <source>
        <dbReference type="ARBA" id="ARBA00009430"/>
    </source>
</evidence>
<gene>
    <name evidence="7" type="ORF">HD556DRAFT_1530603</name>
</gene>
<dbReference type="GO" id="GO:0000428">
    <property type="term" value="C:DNA-directed RNA polymerase complex"/>
    <property type="evidence" value="ECO:0007669"/>
    <property type="project" value="UniProtKB-KW"/>
</dbReference>
<dbReference type="GO" id="GO:0003677">
    <property type="term" value="F:DNA binding"/>
    <property type="evidence" value="ECO:0007669"/>
    <property type="project" value="InterPro"/>
</dbReference>
<comment type="caution">
    <text evidence="7">The sequence shown here is derived from an EMBL/GenBank/DDBJ whole genome shotgun (WGS) entry which is preliminary data.</text>
</comment>
<dbReference type="GeneID" id="64603223"/>
<dbReference type="Proteomes" id="UP000719766">
    <property type="component" value="Unassembled WGS sequence"/>
</dbReference>
<dbReference type="Pfam" id="PF06870">
    <property type="entry name" value="RNA_pol_I_A49"/>
    <property type="match status" value="1"/>
</dbReference>
<comment type="subcellular location">
    <subcellularLocation>
        <location evidence="1">Nucleus</location>
        <location evidence="1">Nucleolus</location>
    </subcellularLocation>
</comment>
<dbReference type="EMBL" id="JABBWE010000081">
    <property type="protein sequence ID" value="KAG1787285.1"/>
    <property type="molecule type" value="Genomic_DNA"/>
</dbReference>
<organism evidence="7 8">
    <name type="scientific">Suillus plorans</name>
    <dbReference type="NCBI Taxonomy" id="116603"/>
    <lineage>
        <taxon>Eukaryota</taxon>
        <taxon>Fungi</taxon>
        <taxon>Dikarya</taxon>
        <taxon>Basidiomycota</taxon>
        <taxon>Agaricomycotina</taxon>
        <taxon>Agaricomycetes</taxon>
        <taxon>Agaricomycetidae</taxon>
        <taxon>Boletales</taxon>
        <taxon>Suillineae</taxon>
        <taxon>Suillaceae</taxon>
        <taxon>Suillus</taxon>
    </lineage>
</organism>
<keyword evidence="5" id="KW-0539">Nucleus</keyword>
<dbReference type="OrthoDB" id="532500at2759"/>
<protein>
    <submittedName>
        <fullName evidence="7">Rpa49 subunit specific to nuclear RNA polymerase I</fullName>
    </submittedName>
</protein>
<name>A0A9P7AFB5_9AGAM</name>
<keyword evidence="8" id="KW-1185">Reference proteome</keyword>
<dbReference type="GO" id="GO:0005730">
    <property type="term" value="C:nucleolus"/>
    <property type="evidence" value="ECO:0007669"/>
    <property type="project" value="UniProtKB-SubCell"/>
</dbReference>
<dbReference type="GO" id="GO:0006351">
    <property type="term" value="P:DNA-templated transcription"/>
    <property type="evidence" value="ECO:0007669"/>
    <property type="project" value="InterPro"/>
</dbReference>
<evidence type="ECO:0000256" key="3">
    <source>
        <dbReference type="ARBA" id="ARBA00022478"/>
    </source>
</evidence>
<dbReference type="AlphaFoldDB" id="A0A9P7AFB5"/>
<evidence type="ECO:0000256" key="5">
    <source>
        <dbReference type="ARBA" id="ARBA00023242"/>
    </source>
</evidence>
<evidence type="ECO:0000313" key="8">
    <source>
        <dbReference type="Proteomes" id="UP000719766"/>
    </source>
</evidence>
<sequence length="437" mass="48099">MAAMTTSKKRKRELDDTQRVSFALSDQPATQLGPVLAKSVVPRPLANFPSVKPTKSTSFKCYKAPTQKPATDNEEMPFVEIPMLIAGETEAVDFYSSEETRRGSLGSRYLVGIHNKRTGITTLRAAPLHILTHEVKALKGLQPAAVSTLQRLEARAALGETFGTKKAKLAIRAQERNKVDVSAMEGVADHLQESILKNTSTLPSKEEAKANADSTRLVPQYDIDALNPNDIYPLHNMVPKPEWKALSISAYMSAGGGAERVALLPFKRSNWINDHLALAFTSPSPNKTTIKMLIYISTMIAFHKATFKDINKDAIQQKLSMVPSVVIDGLLSRFTETARGSMEARKTSEKGTMLLTHMFALCLHVDDFATDTSVLAADLSMEPAKVNTLFKSLGCKINKLTQSDLKRLGLPDSAGEIKRAILKTPLEFPNPRIRRRT</sequence>